<sequence>MASCPKATATLSQAKFTHLLGDHAPPHNLRAAAGAAAAAAGAALVAATAVEAVAVDGAAARRAIVFVVQVTALGPPCDCCLAHLQPEGIPTWLNLHECNKRTPSSCVAAAWTTRKVKR</sequence>
<evidence type="ECO:0000313" key="1">
    <source>
        <dbReference type="EMBL" id="KAF5826081.1"/>
    </source>
</evidence>
<gene>
    <name evidence="1" type="ORF">DUNSADRAFT_4934</name>
</gene>
<dbReference type="Proteomes" id="UP000815325">
    <property type="component" value="Unassembled WGS sequence"/>
</dbReference>
<protein>
    <submittedName>
        <fullName evidence="1">Uncharacterized protein</fullName>
    </submittedName>
</protein>
<reference evidence="1" key="1">
    <citation type="submission" date="2017-08" db="EMBL/GenBank/DDBJ databases">
        <authorList>
            <person name="Polle J.E."/>
            <person name="Barry K."/>
            <person name="Cushman J."/>
            <person name="Schmutz J."/>
            <person name="Tran D."/>
            <person name="Hathwaick L.T."/>
            <person name="Yim W.C."/>
            <person name="Jenkins J."/>
            <person name="Mckie-Krisberg Z.M."/>
            <person name="Prochnik S."/>
            <person name="Lindquist E."/>
            <person name="Dockter R.B."/>
            <person name="Adam C."/>
            <person name="Molina H."/>
            <person name="Bunkerborg J."/>
            <person name="Jin E."/>
            <person name="Buchheim M."/>
            <person name="Magnuson J."/>
        </authorList>
    </citation>
    <scope>NUCLEOTIDE SEQUENCE</scope>
    <source>
        <strain evidence="1">CCAP 19/18</strain>
    </source>
</reference>
<dbReference type="EMBL" id="MU071398">
    <property type="protein sequence ID" value="KAF5826081.1"/>
    <property type="molecule type" value="Genomic_DNA"/>
</dbReference>
<keyword evidence="2" id="KW-1185">Reference proteome</keyword>
<name>A0ABQ7FUK0_DUNSA</name>
<organism evidence="1 2">
    <name type="scientific">Dunaliella salina</name>
    <name type="common">Green alga</name>
    <name type="synonym">Protococcus salinus</name>
    <dbReference type="NCBI Taxonomy" id="3046"/>
    <lineage>
        <taxon>Eukaryota</taxon>
        <taxon>Viridiplantae</taxon>
        <taxon>Chlorophyta</taxon>
        <taxon>core chlorophytes</taxon>
        <taxon>Chlorophyceae</taxon>
        <taxon>CS clade</taxon>
        <taxon>Chlamydomonadales</taxon>
        <taxon>Dunaliellaceae</taxon>
        <taxon>Dunaliella</taxon>
    </lineage>
</organism>
<proteinExistence type="predicted"/>
<accession>A0ABQ7FUK0</accession>
<evidence type="ECO:0000313" key="2">
    <source>
        <dbReference type="Proteomes" id="UP000815325"/>
    </source>
</evidence>
<comment type="caution">
    <text evidence="1">The sequence shown here is derived from an EMBL/GenBank/DDBJ whole genome shotgun (WGS) entry which is preliminary data.</text>
</comment>